<dbReference type="EMBL" id="CP017141">
    <property type="protein sequence ID" value="AOM80065.1"/>
    <property type="molecule type" value="Genomic_DNA"/>
</dbReference>
<dbReference type="AlphaFoldDB" id="A0A1D7QN30"/>
<evidence type="ECO:0000313" key="1">
    <source>
        <dbReference type="EMBL" id="AOM80065.1"/>
    </source>
</evidence>
<protein>
    <submittedName>
        <fullName evidence="1">Uncharacterized protein</fullName>
    </submittedName>
</protein>
<name>A0A1D7QN30_9SPHI</name>
<accession>A0A1D7QN30</accession>
<keyword evidence="2" id="KW-1185">Reference proteome</keyword>
<evidence type="ECO:0000313" key="2">
    <source>
        <dbReference type="Proteomes" id="UP000094313"/>
    </source>
</evidence>
<reference evidence="1 2" key="1">
    <citation type="submission" date="2016-08" db="EMBL/GenBank/DDBJ databases">
        <authorList>
            <person name="Seilhamer J.J."/>
        </authorList>
    </citation>
    <scope>NUCLEOTIDE SEQUENCE [LARGE SCALE GENOMIC DNA]</scope>
    <source>
        <strain evidence="1 2">DX4</strain>
    </source>
</reference>
<dbReference type="KEGG" id="psty:BFS30_24615"/>
<sequence length="164" mass="18209">MNTIAEELLQSRLDGQLPIIDIAGKDFNVVWQDRMLKPTNGSGSGLDLDNMPLDEDGLNYLCFYNQATESQVLIPENITRLPEDTVLLKIPNELYLDPVGVARDYGQPDAFLLNLYPIRGNLKAEVIPIELSGLPELIKANKEKKLGAKICKVFKGKRKSGKGL</sequence>
<proteinExistence type="predicted"/>
<gene>
    <name evidence="1" type="ORF">BFS30_24615</name>
</gene>
<dbReference type="RefSeq" id="WP_069381727.1">
    <property type="nucleotide sequence ID" value="NZ_CP017141.1"/>
</dbReference>
<dbReference type="Proteomes" id="UP000094313">
    <property type="component" value="Chromosome"/>
</dbReference>
<organism evidence="1 2">
    <name type="scientific">Pedobacter steynii</name>
    <dbReference type="NCBI Taxonomy" id="430522"/>
    <lineage>
        <taxon>Bacteria</taxon>
        <taxon>Pseudomonadati</taxon>
        <taxon>Bacteroidota</taxon>
        <taxon>Sphingobacteriia</taxon>
        <taxon>Sphingobacteriales</taxon>
        <taxon>Sphingobacteriaceae</taxon>
        <taxon>Pedobacter</taxon>
    </lineage>
</organism>
<dbReference type="OrthoDB" id="771660at2"/>